<keyword evidence="6" id="KW-0732">Signal</keyword>
<evidence type="ECO:0000313" key="12">
    <source>
        <dbReference type="EMBL" id="AEB99579.1"/>
    </source>
</evidence>
<dbReference type="GO" id="GO:0020037">
    <property type="term" value="F:heme binding"/>
    <property type="evidence" value="ECO:0007669"/>
    <property type="project" value="TreeGrafter"/>
</dbReference>
<reference evidence="12 13" key="1">
    <citation type="submission" date="2011-04" db="EMBL/GenBank/DDBJ databases">
        <title>The complete genome of Selenomonas sputigena DSM 20758.</title>
        <authorList>
            <consortium name="US DOE Joint Genome Institute (JGI-PGF)"/>
            <person name="Lucas S."/>
            <person name="Copeland A."/>
            <person name="Lapidus A."/>
            <person name="Bruce D."/>
            <person name="Goodwin L."/>
            <person name="Pitluck S."/>
            <person name="Peters L."/>
            <person name="Kyrpides N."/>
            <person name="Mavromatis K."/>
            <person name="Ivanova N."/>
            <person name="Ovchinnikova G."/>
            <person name="Teshima H."/>
            <person name="Detter J.C."/>
            <person name="Tapia R."/>
            <person name="Han C."/>
            <person name="Land M."/>
            <person name="Hauser L."/>
            <person name="Markowitz V."/>
            <person name="Cheng J.-F."/>
            <person name="Hugenholtz P."/>
            <person name="Woyke T."/>
            <person name="Wu D."/>
            <person name="Gronow S."/>
            <person name="Wellnitz S."/>
            <person name="Schneider S."/>
            <person name="Klenk H.-P."/>
            <person name="Eisen J.A."/>
        </authorList>
    </citation>
    <scope>NUCLEOTIDE SEQUENCE [LARGE SCALE GENOMIC DNA]</scope>
    <source>
        <strain evidence="13">ATCC 35185 / DSM 20758 / VPI D19B-28</strain>
    </source>
</reference>
<keyword evidence="11" id="KW-0472">Membrane</keyword>
<evidence type="ECO:0000256" key="11">
    <source>
        <dbReference type="SAM" id="Phobius"/>
    </source>
</evidence>
<keyword evidence="11" id="KW-0812">Transmembrane</keyword>
<evidence type="ECO:0000256" key="4">
    <source>
        <dbReference type="ARBA" id="ARBA00022617"/>
    </source>
</evidence>
<comment type="subcellular location">
    <subcellularLocation>
        <location evidence="1">Cell envelope</location>
    </subcellularLocation>
</comment>
<keyword evidence="5" id="KW-0479">Metal-binding</keyword>
<dbReference type="EC" id="1.7.2.2" evidence="3"/>
<proteinExistence type="inferred from homology"/>
<evidence type="ECO:0000256" key="1">
    <source>
        <dbReference type="ARBA" id="ARBA00004196"/>
    </source>
</evidence>
<dbReference type="PIRSF" id="PIRSF000243">
    <property type="entry name" value="Cyt_c552"/>
    <property type="match status" value="1"/>
</dbReference>
<evidence type="ECO:0000256" key="7">
    <source>
        <dbReference type="ARBA" id="ARBA00022837"/>
    </source>
</evidence>
<dbReference type="PANTHER" id="PTHR30633">
    <property type="entry name" value="CYTOCHROME C-552 RESPIRATORY NITRITE REDUCTASE"/>
    <property type="match status" value="1"/>
</dbReference>
<dbReference type="GO" id="GO:0042279">
    <property type="term" value="F:nitrite reductase (cytochrome, ammonia-forming) activity"/>
    <property type="evidence" value="ECO:0007669"/>
    <property type="project" value="UniProtKB-EC"/>
</dbReference>
<dbReference type="SUPFAM" id="SSF48695">
    <property type="entry name" value="Multiheme cytochromes"/>
    <property type="match status" value="1"/>
</dbReference>
<evidence type="ECO:0000256" key="10">
    <source>
        <dbReference type="ARBA" id="ARBA00049131"/>
    </source>
</evidence>
<dbReference type="Proteomes" id="UP000011124">
    <property type="component" value="Chromosome"/>
</dbReference>
<dbReference type="Pfam" id="PF02335">
    <property type="entry name" value="Cytochrom_C552"/>
    <property type="match status" value="1"/>
</dbReference>
<dbReference type="InterPro" id="IPR003321">
    <property type="entry name" value="Cyt_c552"/>
</dbReference>
<evidence type="ECO:0000313" key="13">
    <source>
        <dbReference type="Proteomes" id="UP000011124"/>
    </source>
</evidence>
<dbReference type="CDD" id="cd00548">
    <property type="entry name" value="NrfA-like"/>
    <property type="match status" value="1"/>
</dbReference>
<dbReference type="EMBL" id="CP002637">
    <property type="protein sequence ID" value="AEB99579.1"/>
    <property type="molecule type" value="Genomic_DNA"/>
</dbReference>
<keyword evidence="7" id="KW-0106">Calcium</keyword>
<evidence type="ECO:0000256" key="6">
    <source>
        <dbReference type="ARBA" id="ARBA00022729"/>
    </source>
</evidence>
<keyword evidence="13" id="KW-1185">Reference proteome</keyword>
<keyword evidence="11" id="KW-1133">Transmembrane helix</keyword>
<dbReference type="HOGENOM" id="CLU_035040_1_0_9"/>
<feature type="transmembrane region" description="Helical" evidence="11">
    <location>
        <begin position="18"/>
        <end position="39"/>
    </location>
</feature>
<protein>
    <recommendedName>
        <fullName evidence="3">nitrite reductase (cytochrome; ammonia-forming)</fullName>
        <ecNumber evidence="3">1.7.2.2</ecNumber>
    </recommendedName>
</protein>
<evidence type="ECO:0000256" key="3">
    <source>
        <dbReference type="ARBA" id="ARBA00011887"/>
    </source>
</evidence>
<dbReference type="Gene3D" id="1.20.140.10">
    <property type="entry name" value="Butyryl-CoA Dehydrogenase, subunit A, domain 3"/>
    <property type="match status" value="1"/>
</dbReference>
<keyword evidence="4" id="KW-0349">Heme</keyword>
<sequence length="460" mass="51843">MAPITWKEGSKLSKLQKYLLGVIVVCVAFFGFVIVRIGIAQPSSTFKLAQIPTENNAHLGMEAFKEAYPLQYESYQMTASDSPTPTGYGSSGVHSRLMDEPEMIENWKGYAFSLQYDDDRGHVYALEDVKNSLRTNKANQSGSCITCKSAYTKDVFYDTMGWDYTLKSFKELADQVPNDASIACATCHDVKTMKLRLVIPAQIEDLERNWGKTWDELSDNDKRALVCGQCHTEYYFEQAKKGRVVFPRDNGYTAEEMYEYYKRTDLPGGFKGDWKHPDSGAMMLKAQHPDYDVWKTSVHADAGVTCIDCHMPYMRKNGQKYTSHYISSPLKYVEDACLKCHDESKEVLIARVKTIHDNTFKLQRTAGITCAKAHLAIKAAAEAGATDEQLAPARELIREAQWYWDYVEAENGVGFHNPDQCMRTLGLSIDLAHQAIEAANAATRGAFPMDNLPDKPFDHL</sequence>
<dbReference type="GO" id="GO:0030288">
    <property type="term" value="C:outer membrane-bounded periplasmic space"/>
    <property type="evidence" value="ECO:0007669"/>
    <property type="project" value="TreeGrafter"/>
</dbReference>
<comment type="catalytic activity">
    <reaction evidence="10">
        <text>6 Fe(III)-[cytochrome c] + NH4(+) + 2 H2O = 6 Fe(II)-[cytochrome c] + nitrite + 8 H(+)</text>
        <dbReference type="Rhea" id="RHEA:13089"/>
        <dbReference type="Rhea" id="RHEA-COMP:10350"/>
        <dbReference type="Rhea" id="RHEA-COMP:14399"/>
        <dbReference type="ChEBI" id="CHEBI:15377"/>
        <dbReference type="ChEBI" id="CHEBI:15378"/>
        <dbReference type="ChEBI" id="CHEBI:16301"/>
        <dbReference type="ChEBI" id="CHEBI:28938"/>
        <dbReference type="ChEBI" id="CHEBI:29033"/>
        <dbReference type="ChEBI" id="CHEBI:29034"/>
        <dbReference type="EC" id="1.7.2.2"/>
    </reaction>
</comment>
<dbReference type="PANTHER" id="PTHR30633:SF0">
    <property type="entry name" value="CYTOCHROME C-552"/>
    <property type="match status" value="1"/>
</dbReference>
<dbReference type="AlphaFoldDB" id="F4EZ22"/>
<dbReference type="Gene3D" id="1.10.1130.10">
    <property type="entry name" value="Flavocytochrome C3, Chain A"/>
    <property type="match status" value="1"/>
</dbReference>
<gene>
    <name evidence="12" type="ordered locus">Selsp_0608</name>
</gene>
<dbReference type="GO" id="GO:0019645">
    <property type="term" value="P:anaerobic electron transport chain"/>
    <property type="evidence" value="ECO:0007669"/>
    <property type="project" value="TreeGrafter"/>
</dbReference>
<dbReference type="KEGG" id="ssg:Selsp_0608"/>
<keyword evidence="8 12" id="KW-0560">Oxidoreductase</keyword>
<evidence type="ECO:0000256" key="8">
    <source>
        <dbReference type="ARBA" id="ARBA00023002"/>
    </source>
</evidence>
<dbReference type="InterPro" id="IPR036280">
    <property type="entry name" value="Multihaem_cyt_sf"/>
</dbReference>
<dbReference type="GO" id="GO:0046872">
    <property type="term" value="F:metal ion binding"/>
    <property type="evidence" value="ECO:0007669"/>
    <property type="project" value="UniProtKB-KW"/>
</dbReference>
<evidence type="ECO:0000256" key="9">
    <source>
        <dbReference type="ARBA" id="ARBA00023004"/>
    </source>
</evidence>
<comment type="similarity">
    <text evidence="2">Belongs to the cytochrome c-552 family.</text>
</comment>
<name>F4EZ22_SELS3</name>
<keyword evidence="9" id="KW-0408">Iron</keyword>
<evidence type="ECO:0000256" key="2">
    <source>
        <dbReference type="ARBA" id="ARBA00009288"/>
    </source>
</evidence>
<evidence type="ECO:0000256" key="5">
    <source>
        <dbReference type="ARBA" id="ARBA00022723"/>
    </source>
</evidence>
<accession>F4EZ22</accession>
<organism evidence="12 13">
    <name type="scientific">Selenomonas sputigena (strain ATCC 35185 / DSM 20758 / CCUG 44933 / VPI D19B-28)</name>
    <dbReference type="NCBI Taxonomy" id="546271"/>
    <lineage>
        <taxon>Bacteria</taxon>
        <taxon>Bacillati</taxon>
        <taxon>Bacillota</taxon>
        <taxon>Negativicutes</taxon>
        <taxon>Selenomonadales</taxon>
        <taxon>Selenomonadaceae</taxon>
        <taxon>Selenomonas</taxon>
    </lineage>
</organism>